<dbReference type="OrthoDB" id="6081947at2759"/>
<dbReference type="InterPro" id="IPR016186">
    <property type="entry name" value="C-type_lectin-like/link_sf"/>
</dbReference>
<evidence type="ECO:0000256" key="1">
    <source>
        <dbReference type="SAM" id="SignalP"/>
    </source>
</evidence>
<dbReference type="KEGG" id="hazt:108673739"/>
<organism evidence="3 4">
    <name type="scientific">Hyalella azteca</name>
    <name type="common">Amphipod</name>
    <dbReference type="NCBI Taxonomy" id="294128"/>
    <lineage>
        <taxon>Eukaryota</taxon>
        <taxon>Metazoa</taxon>
        <taxon>Ecdysozoa</taxon>
        <taxon>Arthropoda</taxon>
        <taxon>Crustacea</taxon>
        <taxon>Multicrustacea</taxon>
        <taxon>Malacostraca</taxon>
        <taxon>Eumalacostraca</taxon>
        <taxon>Peracarida</taxon>
        <taxon>Amphipoda</taxon>
        <taxon>Senticaudata</taxon>
        <taxon>Talitrida</taxon>
        <taxon>Talitroidea</taxon>
        <taxon>Hyalellidae</taxon>
        <taxon>Hyalella</taxon>
    </lineage>
</organism>
<evidence type="ECO:0000313" key="4">
    <source>
        <dbReference type="RefSeq" id="XP_018017096.2"/>
    </source>
</evidence>
<proteinExistence type="predicted"/>
<reference evidence="4" key="1">
    <citation type="submission" date="2025-08" db="UniProtKB">
        <authorList>
            <consortium name="RefSeq"/>
        </authorList>
    </citation>
    <scope>IDENTIFICATION</scope>
    <source>
        <tissue evidence="4">Whole organism</tissue>
    </source>
</reference>
<dbReference type="RefSeq" id="XP_018017096.2">
    <property type="nucleotide sequence ID" value="XM_018161607.2"/>
</dbReference>
<feature type="chain" id="PRO_5036883402" evidence="1">
    <location>
        <begin position="33"/>
        <end position="157"/>
    </location>
</feature>
<feature type="domain" description="C-type lectin" evidence="2">
    <location>
        <begin position="41"/>
        <end position="150"/>
    </location>
</feature>
<dbReference type="Pfam" id="PF00059">
    <property type="entry name" value="Lectin_C"/>
    <property type="match status" value="1"/>
</dbReference>
<evidence type="ECO:0000313" key="3">
    <source>
        <dbReference type="Proteomes" id="UP000694843"/>
    </source>
</evidence>
<accession>A0A8B7NVY9</accession>
<name>A0A8B7NVY9_HYAAZ</name>
<dbReference type="AlphaFoldDB" id="A0A8B7NVY9"/>
<protein>
    <submittedName>
        <fullName evidence="4">Uncharacterized protein LOC108673739 isoform X1</fullName>
    </submittedName>
</protein>
<gene>
    <name evidence="4" type="primary">LOC108673739</name>
</gene>
<keyword evidence="3" id="KW-1185">Reference proteome</keyword>
<dbReference type="InterPro" id="IPR001304">
    <property type="entry name" value="C-type_lectin-like"/>
</dbReference>
<dbReference type="GeneID" id="108673739"/>
<sequence>MFHLELYCPRTTRMFPSTIICLLLFIIGAVVAECPDGYEVVGRKCIHRSTGGYLTHDNAVTYCYQHFGRLPVLKDCASFIDVATYVNDGYSSDYANGYWLGATNLSANNVWQWSDGAALQMGAPYWATVSQCQSMCYLYMALQSCYEVVWIYDEIYD</sequence>
<evidence type="ECO:0000259" key="2">
    <source>
        <dbReference type="PROSITE" id="PS50041"/>
    </source>
</evidence>
<dbReference type="PROSITE" id="PS50041">
    <property type="entry name" value="C_TYPE_LECTIN_2"/>
    <property type="match status" value="1"/>
</dbReference>
<keyword evidence="1" id="KW-0732">Signal</keyword>
<dbReference type="Proteomes" id="UP000694843">
    <property type="component" value="Unplaced"/>
</dbReference>
<feature type="signal peptide" evidence="1">
    <location>
        <begin position="1"/>
        <end position="32"/>
    </location>
</feature>
<dbReference type="SUPFAM" id="SSF56436">
    <property type="entry name" value="C-type lectin-like"/>
    <property type="match status" value="1"/>
</dbReference>
<dbReference type="Gene3D" id="3.10.100.10">
    <property type="entry name" value="Mannose-Binding Protein A, subunit A"/>
    <property type="match status" value="1"/>
</dbReference>
<dbReference type="CDD" id="cd00037">
    <property type="entry name" value="CLECT"/>
    <property type="match status" value="1"/>
</dbReference>
<dbReference type="InterPro" id="IPR016187">
    <property type="entry name" value="CTDL_fold"/>
</dbReference>